<name>A0A5B9W2Y8_9BACT</name>
<gene>
    <name evidence="2" type="ORF">OJF2_35380</name>
</gene>
<reference evidence="2 3" key="1">
    <citation type="submission" date="2019-08" db="EMBL/GenBank/DDBJ databases">
        <title>Deep-cultivation of Planctomycetes and their phenomic and genomic characterization uncovers novel biology.</title>
        <authorList>
            <person name="Wiegand S."/>
            <person name="Jogler M."/>
            <person name="Boedeker C."/>
            <person name="Pinto D."/>
            <person name="Vollmers J."/>
            <person name="Rivas-Marin E."/>
            <person name="Kohn T."/>
            <person name="Peeters S.H."/>
            <person name="Heuer A."/>
            <person name="Rast P."/>
            <person name="Oberbeckmann S."/>
            <person name="Bunk B."/>
            <person name="Jeske O."/>
            <person name="Meyerdierks A."/>
            <person name="Storesund J.E."/>
            <person name="Kallscheuer N."/>
            <person name="Luecker S."/>
            <person name="Lage O.M."/>
            <person name="Pohl T."/>
            <person name="Merkel B.J."/>
            <person name="Hornburger P."/>
            <person name="Mueller R.-W."/>
            <person name="Bruemmer F."/>
            <person name="Labrenz M."/>
            <person name="Spormann A.M."/>
            <person name="Op den Camp H."/>
            <person name="Overmann J."/>
            <person name="Amann R."/>
            <person name="Jetten M.S.M."/>
            <person name="Mascher T."/>
            <person name="Medema M.H."/>
            <person name="Devos D.P."/>
            <person name="Kaster A.-K."/>
            <person name="Ovreas L."/>
            <person name="Rohde M."/>
            <person name="Galperin M.Y."/>
            <person name="Jogler C."/>
        </authorList>
    </citation>
    <scope>NUCLEOTIDE SEQUENCE [LARGE SCALE GENOMIC DNA]</scope>
    <source>
        <strain evidence="2 3">OJF2</strain>
    </source>
</reference>
<dbReference type="AlphaFoldDB" id="A0A5B9W2Y8"/>
<organism evidence="2 3">
    <name type="scientific">Aquisphaera giovannonii</name>
    <dbReference type="NCBI Taxonomy" id="406548"/>
    <lineage>
        <taxon>Bacteria</taxon>
        <taxon>Pseudomonadati</taxon>
        <taxon>Planctomycetota</taxon>
        <taxon>Planctomycetia</taxon>
        <taxon>Isosphaerales</taxon>
        <taxon>Isosphaeraceae</taxon>
        <taxon>Aquisphaera</taxon>
    </lineage>
</organism>
<keyword evidence="3" id="KW-1185">Reference proteome</keyword>
<protein>
    <submittedName>
        <fullName evidence="2">Uncharacterized protein</fullName>
    </submittedName>
</protein>
<dbReference type="KEGG" id="agv:OJF2_35380"/>
<keyword evidence="1" id="KW-1133">Transmembrane helix</keyword>
<feature type="transmembrane region" description="Helical" evidence="1">
    <location>
        <begin position="57"/>
        <end position="76"/>
    </location>
</feature>
<dbReference type="EMBL" id="CP042997">
    <property type="protein sequence ID" value="QEH34993.1"/>
    <property type="molecule type" value="Genomic_DNA"/>
</dbReference>
<dbReference type="OrthoDB" id="247402at2"/>
<evidence type="ECO:0000313" key="2">
    <source>
        <dbReference type="EMBL" id="QEH34993.1"/>
    </source>
</evidence>
<keyword evidence="1" id="KW-0472">Membrane</keyword>
<keyword evidence="1" id="KW-0812">Transmembrane</keyword>
<proteinExistence type="predicted"/>
<accession>A0A5B9W2Y8</accession>
<evidence type="ECO:0000256" key="1">
    <source>
        <dbReference type="SAM" id="Phobius"/>
    </source>
</evidence>
<dbReference type="Proteomes" id="UP000324233">
    <property type="component" value="Chromosome"/>
</dbReference>
<sequence length="450" mass="49640">MTTPRPDADLDGWLKAGLGEAPKPDFEAWRARHAGDLAALAAPADARPRRSRRALSFASRALAASLILAAGLYASWPGGDLGPKAMAGTIPGIDDPRAITWTTVFYNRATSLDGRRTWIQQERRLNAYRHPGQYRETFLDEAGKPYRVDITDAGAGRTLALDLKAKTAVLKMPVSHPDARGPFAWVGEALRDRIVARTLRVKSVSLVGRKELDGVQANVLRALIDRGDDLGYARHDFLFDAASKRLVGIWIPNENGFNLEDAPDRDKPAEEKISMWMPLGYWQREIVVDAKVKDDDFSLTPPAGFAFKAIAKPTITEAEMVAFLGAAARFNGDTFPDSPYAAFDQAKFNAASMKPDESRTPAERELIKLHDAFLAREVYRSPVLQFVEDHAEPRSFRYVGAGAKVGQADRIVAWFSPRGTTRHRALFGDLSVRDVEKSDLPMELDATATP</sequence>
<evidence type="ECO:0000313" key="3">
    <source>
        <dbReference type="Proteomes" id="UP000324233"/>
    </source>
</evidence>
<dbReference type="RefSeq" id="WP_148594847.1">
    <property type="nucleotide sequence ID" value="NZ_CP042997.1"/>
</dbReference>